<dbReference type="Proteomes" id="UP000023435">
    <property type="component" value="Unassembled WGS sequence"/>
</dbReference>
<feature type="region of interest" description="Disordered" evidence="1">
    <location>
        <begin position="1"/>
        <end position="72"/>
    </location>
</feature>
<keyword evidence="3" id="KW-1185">Reference proteome</keyword>
<sequence length="72" mass="7705">MRPGRPQVHRVNVRGPRVNVRRPKAPHPPFGHLLPLAGEGSKPSSSTRVGESDKGSPLTRVGEGARDAHSLV</sequence>
<comment type="caution">
    <text evidence="2">The sequence shown here is derived from an EMBL/GenBank/DDBJ whole genome shotgun (WGS) entry which is preliminary data.</text>
</comment>
<organism evidence="2 3">
    <name type="scientific">Lysobacter capsici AZ78</name>
    <dbReference type="NCBI Taxonomy" id="1444315"/>
    <lineage>
        <taxon>Bacteria</taxon>
        <taxon>Pseudomonadati</taxon>
        <taxon>Pseudomonadota</taxon>
        <taxon>Gammaproteobacteria</taxon>
        <taxon>Lysobacterales</taxon>
        <taxon>Lysobacteraceae</taxon>
        <taxon>Lysobacter</taxon>
    </lineage>
</organism>
<reference evidence="2 3" key="1">
    <citation type="journal article" date="2014" name="Genome Announc.">
        <title>Draft Genome Sequence of Lysobacter capsici AZ78, a Bacterium Antagonistic to Plant-Pathogenic Oomycetes.</title>
        <authorList>
            <person name="Puopolo G."/>
            <person name="Sonego P."/>
            <person name="Engelen K."/>
            <person name="Pertot I."/>
        </authorList>
    </citation>
    <scope>NUCLEOTIDE SEQUENCE [LARGE SCALE GENOMIC DNA]</scope>
    <source>
        <strain evidence="2 3">AZ78</strain>
    </source>
</reference>
<evidence type="ECO:0000256" key="1">
    <source>
        <dbReference type="SAM" id="MobiDB-lite"/>
    </source>
</evidence>
<protein>
    <submittedName>
        <fullName evidence="2">Uncharacterized protein</fullName>
    </submittedName>
</protein>
<evidence type="ECO:0000313" key="2">
    <source>
        <dbReference type="EMBL" id="KWS04166.1"/>
    </source>
</evidence>
<feature type="compositionally biased region" description="Basic and acidic residues" evidence="1">
    <location>
        <begin position="63"/>
        <end position="72"/>
    </location>
</feature>
<gene>
    <name evidence="2" type="ORF">AZ78_1715</name>
</gene>
<name>A0A108U7U5_9GAMM</name>
<evidence type="ECO:0000313" key="3">
    <source>
        <dbReference type="Proteomes" id="UP000023435"/>
    </source>
</evidence>
<dbReference type="EMBL" id="JAJA02000001">
    <property type="protein sequence ID" value="KWS04166.1"/>
    <property type="molecule type" value="Genomic_DNA"/>
</dbReference>
<dbReference type="AlphaFoldDB" id="A0A108U7U5"/>
<proteinExistence type="predicted"/>
<accession>A0A108U7U5</accession>